<keyword evidence="1" id="KW-0732">Signal</keyword>
<dbReference type="EMBL" id="VBOS01000304">
    <property type="protein sequence ID" value="TMQ53126.1"/>
    <property type="molecule type" value="Genomic_DNA"/>
</dbReference>
<dbReference type="Proteomes" id="UP000317716">
    <property type="component" value="Unassembled WGS sequence"/>
</dbReference>
<evidence type="ECO:0000313" key="3">
    <source>
        <dbReference type="Proteomes" id="UP000317716"/>
    </source>
</evidence>
<feature type="signal peptide" evidence="1">
    <location>
        <begin position="1"/>
        <end position="22"/>
    </location>
</feature>
<protein>
    <submittedName>
        <fullName evidence="2">Uncharacterized protein</fullName>
    </submittedName>
</protein>
<organism evidence="2 3">
    <name type="scientific">Eiseniibacteriota bacterium</name>
    <dbReference type="NCBI Taxonomy" id="2212470"/>
    <lineage>
        <taxon>Bacteria</taxon>
        <taxon>Candidatus Eiseniibacteriota</taxon>
    </lineage>
</organism>
<sequence>MKRVLGSLVLVAALAFAAAALADEMKSMKTEGAKPEAKTVTLKGELVDMGCYVSHGARGEKHKGCATKCVSGGMPMGLLTAENKLYVLALNHDNADPFNQAKEMMAAMVEVTGTVSERGGARIIDVTGIKAAAAAAPAAK</sequence>
<accession>A0A538SP40</accession>
<gene>
    <name evidence="2" type="ORF">E6K72_08635</name>
</gene>
<name>A0A538SP40_UNCEI</name>
<evidence type="ECO:0000256" key="1">
    <source>
        <dbReference type="SAM" id="SignalP"/>
    </source>
</evidence>
<reference evidence="2 3" key="1">
    <citation type="journal article" date="2019" name="Nat. Microbiol.">
        <title>Mediterranean grassland soil C-N compound turnover is dependent on rainfall and depth, and is mediated by genomically divergent microorganisms.</title>
        <authorList>
            <person name="Diamond S."/>
            <person name="Andeer P.F."/>
            <person name="Li Z."/>
            <person name="Crits-Christoph A."/>
            <person name="Burstein D."/>
            <person name="Anantharaman K."/>
            <person name="Lane K.R."/>
            <person name="Thomas B.C."/>
            <person name="Pan C."/>
            <person name="Northen T.R."/>
            <person name="Banfield J.F."/>
        </authorList>
    </citation>
    <scope>NUCLEOTIDE SEQUENCE [LARGE SCALE GENOMIC DNA]</scope>
    <source>
        <strain evidence="2">WS_2</strain>
    </source>
</reference>
<feature type="chain" id="PRO_5021860982" evidence="1">
    <location>
        <begin position="23"/>
        <end position="140"/>
    </location>
</feature>
<dbReference type="AlphaFoldDB" id="A0A538SP40"/>
<proteinExistence type="predicted"/>
<comment type="caution">
    <text evidence="2">The sequence shown here is derived from an EMBL/GenBank/DDBJ whole genome shotgun (WGS) entry which is preliminary data.</text>
</comment>
<evidence type="ECO:0000313" key="2">
    <source>
        <dbReference type="EMBL" id="TMQ53126.1"/>
    </source>
</evidence>